<organism evidence="1 2">
    <name type="scientific">Olivibacter domesticus</name>
    <name type="common">Pseudosphingobacterium domesticum</name>
    <dbReference type="NCBI Taxonomy" id="407022"/>
    <lineage>
        <taxon>Bacteria</taxon>
        <taxon>Pseudomonadati</taxon>
        <taxon>Bacteroidota</taxon>
        <taxon>Sphingobacteriia</taxon>
        <taxon>Sphingobacteriales</taxon>
        <taxon>Sphingobacteriaceae</taxon>
        <taxon>Olivibacter</taxon>
    </lineage>
</organism>
<dbReference type="EMBL" id="FOAF01000009">
    <property type="protein sequence ID" value="SEM24247.1"/>
    <property type="molecule type" value="Genomic_DNA"/>
</dbReference>
<accession>A0A1H7WTK5</accession>
<proteinExistence type="predicted"/>
<dbReference type="STRING" id="407022.SAMN05661044_04640"/>
<dbReference type="AlphaFoldDB" id="A0A1H7WTK5"/>
<reference evidence="2" key="1">
    <citation type="submission" date="2016-10" db="EMBL/GenBank/DDBJ databases">
        <authorList>
            <person name="Varghese N."/>
            <person name="Submissions S."/>
        </authorList>
    </citation>
    <scope>NUCLEOTIDE SEQUENCE [LARGE SCALE GENOMIC DNA]</scope>
    <source>
        <strain evidence="2">DSM 18733</strain>
    </source>
</reference>
<evidence type="ECO:0000313" key="1">
    <source>
        <dbReference type="EMBL" id="SEM24247.1"/>
    </source>
</evidence>
<keyword evidence="2" id="KW-1185">Reference proteome</keyword>
<evidence type="ECO:0000313" key="2">
    <source>
        <dbReference type="Proteomes" id="UP000199421"/>
    </source>
</evidence>
<name>A0A1H7WTK5_OLID1</name>
<sequence>MKRQVFNITVSSKNLLKFRKASTLKTVSEADTSQTVTMTGLLKTR</sequence>
<protein>
    <submittedName>
        <fullName evidence="1">Uncharacterized protein</fullName>
    </submittedName>
</protein>
<dbReference type="Proteomes" id="UP000199421">
    <property type="component" value="Unassembled WGS sequence"/>
</dbReference>
<gene>
    <name evidence="1" type="ORF">SAMN05661044_04640</name>
</gene>